<dbReference type="NCBIfam" id="TIGR02027">
    <property type="entry name" value="rpoA"/>
    <property type="match status" value="1"/>
</dbReference>
<evidence type="ECO:0000256" key="10">
    <source>
        <dbReference type="ARBA" id="ARBA00048552"/>
    </source>
</evidence>
<dbReference type="GO" id="GO:0000428">
    <property type="term" value="C:DNA-directed RNA polymerase complex"/>
    <property type="evidence" value="ECO:0007669"/>
    <property type="project" value="UniProtKB-KW"/>
</dbReference>
<dbReference type="EMBL" id="MCIF01000002">
    <property type="protein sequence ID" value="RAQ97315.1"/>
    <property type="molecule type" value="Genomic_DNA"/>
</dbReference>
<comment type="function">
    <text evidence="11">DNA-dependent RNA polymerase catalyzes the transcription of DNA into RNA using the four ribonucleoside triphosphates as substrates.</text>
</comment>
<name>A0A328VT72_9CHLR</name>
<dbReference type="SUPFAM" id="SSF55257">
    <property type="entry name" value="RBP11-like subunits of RNA polymerase"/>
    <property type="match status" value="1"/>
</dbReference>
<dbReference type="EC" id="2.7.7.6" evidence="2 11"/>
<dbReference type="GO" id="GO:0046983">
    <property type="term" value="F:protein dimerization activity"/>
    <property type="evidence" value="ECO:0007669"/>
    <property type="project" value="InterPro"/>
</dbReference>
<feature type="region of interest" description="Alpha C-terminal domain (alpha-CTD)" evidence="11">
    <location>
        <begin position="238"/>
        <end position="329"/>
    </location>
</feature>
<dbReference type="InterPro" id="IPR011773">
    <property type="entry name" value="DNA-dir_RpoA"/>
</dbReference>
<dbReference type="HAMAP" id="MF_00059">
    <property type="entry name" value="RNApol_bact_RpoA"/>
    <property type="match status" value="1"/>
</dbReference>
<protein>
    <recommendedName>
        <fullName evidence="3 11">DNA-directed RNA polymerase subunit alpha</fullName>
        <shortName evidence="11">RNAP subunit alpha</shortName>
        <ecNumber evidence="2 11">2.7.7.6</ecNumber>
    </recommendedName>
    <alternativeName>
        <fullName evidence="9 11">RNA polymerase subunit alpha</fullName>
    </alternativeName>
    <alternativeName>
        <fullName evidence="8 11">Transcriptase subunit alpha</fullName>
    </alternativeName>
</protein>
<comment type="similarity">
    <text evidence="1 11">Belongs to the RNA polymerase alpha chain family.</text>
</comment>
<dbReference type="SMART" id="SM00662">
    <property type="entry name" value="RPOLD"/>
    <property type="match status" value="1"/>
</dbReference>
<feature type="domain" description="DNA-directed RNA polymerase RpoA/D/Rpb3-type" evidence="12">
    <location>
        <begin position="19"/>
        <end position="225"/>
    </location>
</feature>
<comment type="caution">
    <text evidence="13">The sequence shown here is derived from an EMBL/GenBank/DDBJ whole genome shotgun (WGS) entry which is preliminary data.</text>
</comment>
<dbReference type="GO" id="GO:0003677">
    <property type="term" value="F:DNA binding"/>
    <property type="evidence" value="ECO:0007669"/>
    <property type="project" value="UniProtKB-UniRule"/>
</dbReference>
<keyword evidence="5 11" id="KW-0808">Transferase</keyword>
<evidence type="ECO:0000256" key="9">
    <source>
        <dbReference type="ARBA" id="ARBA00033070"/>
    </source>
</evidence>
<evidence type="ECO:0000256" key="5">
    <source>
        <dbReference type="ARBA" id="ARBA00022679"/>
    </source>
</evidence>
<comment type="subunit">
    <text evidence="11">Homodimer. The RNAP catalytic core consists of 2 alpha, 1 beta, 1 beta' and 1 omega subunit. When a sigma factor is associated with the core the holoenzyme is formed, which can initiate transcription.</text>
</comment>
<dbReference type="GO" id="GO:0005737">
    <property type="term" value="C:cytoplasm"/>
    <property type="evidence" value="ECO:0007669"/>
    <property type="project" value="UniProtKB-ARBA"/>
</dbReference>
<evidence type="ECO:0000256" key="3">
    <source>
        <dbReference type="ARBA" id="ARBA00015972"/>
    </source>
</evidence>
<sequence>MQDITLPSRIRNTKTQGNYGCFDIEPLEAGYGVTVGNALRRVLLSSLPGAAVTSIRIEGVQHEFQDIPNVMEDVTDIVLNIKKLRLRCFSDHPVTMHLNVSGERVVTAADITAPSTVEIVNPDLYIATLDNENARLDMEMVVETGRGYVPADSKEDQPIGVIPVDAIYSPVEKVNFTVEHTRVGQMTNYEKVVLEIWTDGTITPEEALRQGADILVRLFSQLANYHTTLTTEQEKPPLSSLPIPQKIYDTPIEELDLSVRAYNCLKRSNITKVGQILSMNEEDLLGVRNFGEKSLQELRDRLIARNFLPTNLRASTVGAEMNGDHEREG</sequence>
<evidence type="ECO:0000256" key="11">
    <source>
        <dbReference type="HAMAP-Rule" id="MF_00059"/>
    </source>
</evidence>
<evidence type="ECO:0000313" key="13">
    <source>
        <dbReference type="EMBL" id="RAQ97315.1"/>
    </source>
</evidence>
<dbReference type="Gene3D" id="2.170.120.12">
    <property type="entry name" value="DNA-directed RNA polymerase, insert domain"/>
    <property type="match status" value="1"/>
</dbReference>
<dbReference type="Pfam" id="PF01193">
    <property type="entry name" value="RNA_pol_L"/>
    <property type="match status" value="1"/>
</dbReference>
<keyword evidence="4 11" id="KW-0240">DNA-directed RNA polymerase</keyword>
<dbReference type="RefSeq" id="WP_112431592.1">
    <property type="nucleotide sequence ID" value="NZ_MCIF01000002.1"/>
</dbReference>
<dbReference type="InterPro" id="IPR011260">
    <property type="entry name" value="RNAP_asu_C"/>
</dbReference>
<comment type="catalytic activity">
    <reaction evidence="10 11">
        <text>RNA(n) + a ribonucleoside 5'-triphosphate = RNA(n+1) + diphosphate</text>
        <dbReference type="Rhea" id="RHEA:21248"/>
        <dbReference type="Rhea" id="RHEA-COMP:14527"/>
        <dbReference type="Rhea" id="RHEA-COMP:17342"/>
        <dbReference type="ChEBI" id="CHEBI:33019"/>
        <dbReference type="ChEBI" id="CHEBI:61557"/>
        <dbReference type="ChEBI" id="CHEBI:140395"/>
        <dbReference type="EC" id="2.7.7.6"/>
    </reaction>
</comment>
<dbReference type="InterPro" id="IPR011262">
    <property type="entry name" value="DNA-dir_RNA_pol_insert"/>
</dbReference>
<dbReference type="GO" id="GO:0006351">
    <property type="term" value="P:DNA-templated transcription"/>
    <property type="evidence" value="ECO:0007669"/>
    <property type="project" value="UniProtKB-UniRule"/>
</dbReference>
<dbReference type="SUPFAM" id="SSF56553">
    <property type="entry name" value="Insert subdomain of RNA polymerase alpha subunit"/>
    <property type="match status" value="1"/>
</dbReference>
<evidence type="ECO:0000256" key="7">
    <source>
        <dbReference type="ARBA" id="ARBA00023163"/>
    </source>
</evidence>
<dbReference type="FunFam" id="2.170.120.12:FF:000001">
    <property type="entry name" value="DNA-directed RNA polymerase subunit alpha"/>
    <property type="match status" value="1"/>
</dbReference>
<evidence type="ECO:0000313" key="14">
    <source>
        <dbReference type="Proteomes" id="UP000248706"/>
    </source>
</evidence>
<dbReference type="SUPFAM" id="SSF47789">
    <property type="entry name" value="C-terminal domain of RNA polymerase alpha subunit"/>
    <property type="match status" value="1"/>
</dbReference>
<evidence type="ECO:0000256" key="4">
    <source>
        <dbReference type="ARBA" id="ARBA00022478"/>
    </source>
</evidence>
<reference evidence="13 14" key="1">
    <citation type="submission" date="2016-08" db="EMBL/GenBank/DDBJ databases">
        <title>Analysis of Carbohydrate Active Enzymes in Thermogemmatispora T81 Reveals Carbohydrate Degradation Ability.</title>
        <authorList>
            <person name="Tomazini A."/>
            <person name="Lal S."/>
            <person name="Stott M."/>
            <person name="Henrissat B."/>
            <person name="Polikarpov I."/>
            <person name="Sparling R."/>
            <person name="Levin D.B."/>
        </authorList>
    </citation>
    <scope>NUCLEOTIDE SEQUENCE [LARGE SCALE GENOMIC DNA]</scope>
    <source>
        <strain evidence="13 14">T81</strain>
    </source>
</reference>
<organism evidence="13 14">
    <name type="scientific">Thermogemmatispora tikiterensis</name>
    <dbReference type="NCBI Taxonomy" id="1825093"/>
    <lineage>
        <taxon>Bacteria</taxon>
        <taxon>Bacillati</taxon>
        <taxon>Chloroflexota</taxon>
        <taxon>Ktedonobacteria</taxon>
        <taxon>Thermogemmatisporales</taxon>
        <taxon>Thermogemmatisporaceae</taxon>
        <taxon>Thermogemmatispora</taxon>
    </lineage>
</organism>
<evidence type="ECO:0000259" key="12">
    <source>
        <dbReference type="SMART" id="SM00662"/>
    </source>
</evidence>
<dbReference type="Pfam" id="PF01000">
    <property type="entry name" value="RNA_pol_A_bac"/>
    <property type="match status" value="1"/>
</dbReference>
<comment type="domain">
    <text evidence="11">The N-terminal domain is essential for RNAP assembly and basal transcription, whereas the C-terminal domain is involved in interaction with transcriptional regulators and with upstream promoter elements.</text>
</comment>
<feature type="region of interest" description="Alpha N-terminal domain (alpha-NTD)" evidence="11">
    <location>
        <begin position="1"/>
        <end position="230"/>
    </location>
</feature>
<accession>A0A328VT72</accession>
<dbReference type="InterPro" id="IPR011263">
    <property type="entry name" value="DNA-dir_RNA_pol_RpoA/D/Rpb3"/>
</dbReference>
<dbReference type="InterPro" id="IPR036643">
    <property type="entry name" value="RNApol_insert_sf"/>
</dbReference>
<dbReference type="CDD" id="cd06928">
    <property type="entry name" value="RNAP_alpha_NTD"/>
    <property type="match status" value="1"/>
</dbReference>
<dbReference type="Pfam" id="PF03118">
    <property type="entry name" value="RNA_pol_A_CTD"/>
    <property type="match status" value="1"/>
</dbReference>
<evidence type="ECO:0000256" key="2">
    <source>
        <dbReference type="ARBA" id="ARBA00012418"/>
    </source>
</evidence>
<proteinExistence type="inferred from homology"/>
<dbReference type="NCBIfam" id="NF003513">
    <property type="entry name" value="PRK05182.1-2"/>
    <property type="match status" value="1"/>
</dbReference>
<keyword evidence="7 11" id="KW-0804">Transcription</keyword>
<dbReference type="OrthoDB" id="9805706at2"/>
<evidence type="ECO:0000256" key="8">
    <source>
        <dbReference type="ARBA" id="ARBA00032524"/>
    </source>
</evidence>
<dbReference type="AlphaFoldDB" id="A0A328VT72"/>
<evidence type="ECO:0000256" key="6">
    <source>
        <dbReference type="ARBA" id="ARBA00022695"/>
    </source>
</evidence>
<dbReference type="GO" id="GO:0003899">
    <property type="term" value="F:DNA-directed RNA polymerase activity"/>
    <property type="evidence" value="ECO:0007669"/>
    <property type="project" value="UniProtKB-UniRule"/>
</dbReference>
<gene>
    <name evidence="11" type="primary">rpoA</name>
    <name evidence="13" type="ORF">A4R35_17380</name>
</gene>
<evidence type="ECO:0000256" key="1">
    <source>
        <dbReference type="ARBA" id="ARBA00007123"/>
    </source>
</evidence>
<dbReference type="Gene3D" id="1.10.150.20">
    <property type="entry name" value="5' to 3' exonuclease, C-terminal subdomain"/>
    <property type="match status" value="1"/>
</dbReference>
<dbReference type="NCBIfam" id="NF003519">
    <property type="entry name" value="PRK05182.2-5"/>
    <property type="match status" value="1"/>
</dbReference>
<dbReference type="Proteomes" id="UP000248706">
    <property type="component" value="Unassembled WGS sequence"/>
</dbReference>
<dbReference type="Gene3D" id="3.30.1360.10">
    <property type="entry name" value="RNA polymerase, RBP11-like subunit"/>
    <property type="match status" value="1"/>
</dbReference>
<dbReference type="InterPro" id="IPR036603">
    <property type="entry name" value="RBP11-like"/>
</dbReference>
<keyword evidence="14" id="KW-1185">Reference proteome</keyword>
<keyword evidence="6 11" id="KW-0548">Nucleotidyltransferase</keyword>